<dbReference type="KEGG" id="jre:118348628"/>
<accession>A0A6P9EGH6</accession>
<organism evidence="1 2">
    <name type="scientific">Juglans regia</name>
    <name type="common">English walnut</name>
    <dbReference type="NCBI Taxonomy" id="51240"/>
    <lineage>
        <taxon>Eukaryota</taxon>
        <taxon>Viridiplantae</taxon>
        <taxon>Streptophyta</taxon>
        <taxon>Embryophyta</taxon>
        <taxon>Tracheophyta</taxon>
        <taxon>Spermatophyta</taxon>
        <taxon>Magnoliopsida</taxon>
        <taxon>eudicotyledons</taxon>
        <taxon>Gunneridae</taxon>
        <taxon>Pentapetalae</taxon>
        <taxon>rosids</taxon>
        <taxon>fabids</taxon>
        <taxon>Fagales</taxon>
        <taxon>Juglandaceae</taxon>
        <taxon>Juglans</taxon>
    </lineage>
</organism>
<dbReference type="RefSeq" id="XP_035546579.1">
    <property type="nucleotide sequence ID" value="XM_035690686.1"/>
</dbReference>
<protein>
    <submittedName>
        <fullName evidence="2">Uncharacterized protein LOC118348628</fullName>
    </submittedName>
</protein>
<evidence type="ECO:0000313" key="2">
    <source>
        <dbReference type="RefSeq" id="XP_035546579.1"/>
    </source>
</evidence>
<gene>
    <name evidence="2" type="primary">LOC118348628</name>
</gene>
<name>A0A6P9EGH6_JUGRE</name>
<sequence>MNFSGQSLSWCNGHVGLSRSWARLDCMLLNVTALNLFPDAHMKYLHRSSSDHAPLQVFLEAKREPYGFRPFKFQQMWVSHDQFLSCVSQAFHGDEGRGSKLETLVMKLKCVKPALCIWNKQVFGRTDRHIVDLEDRIRGLEESLQNAYSEDAETKLVVSQVELSIWIDREEQRLSQQAKQSWIQKGKESAKFFYAVIRRNQKEVKIMQLEDGSCLTSPEQIHEGEVHDAMMSISIDSSPGPNGFGWGFYRSCWHIVGSDLVDAVVEFFRAKLISPEQGAFTPSRSIFENISLMQEMIHSINMPNFGGNVVMKINMAKAYDSIDWGFLLHTPQMVLQKIQRMLCNLFWGTTDGKPKRKWCFWDAICKPISEGGLGVRNLRQEKTEEVLEQLGSVKVGKDRILWLSNSDGMFTTQSAWNCVRIKGHTFP</sequence>
<dbReference type="Proteomes" id="UP000235220">
    <property type="component" value="Chromosome 6"/>
</dbReference>
<dbReference type="PANTHER" id="PTHR33710">
    <property type="entry name" value="BNAC02G09200D PROTEIN"/>
    <property type="match status" value="1"/>
</dbReference>
<dbReference type="InParanoid" id="A0A6P9EGH6"/>
<proteinExistence type="predicted"/>
<keyword evidence="1" id="KW-1185">Reference proteome</keyword>
<evidence type="ECO:0000313" key="1">
    <source>
        <dbReference type="Proteomes" id="UP000235220"/>
    </source>
</evidence>
<dbReference type="AlphaFoldDB" id="A0A6P9EGH6"/>
<dbReference type="PANTHER" id="PTHR33710:SF13">
    <property type="entry name" value="ENDONUCLEASE_EXONUCLEASE_PHOSPHATASE FAMILY PROTEIN"/>
    <property type="match status" value="1"/>
</dbReference>
<dbReference type="GeneID" id="118348628"/>
<reference evidence="2" key="1">
    <citation type="submission" date="2025-08" db="UniProtKB">
        <authorList>
            <consortium name="RefSeq"/>
        </authorList>
    </citation>
    <scope>IDENTIFICATION</scope>
    <source>
        <tissue evidence="2">Leaves</tissue>
    </source>
</reference>